<keyword evidence="2" id="KW-1185">Reference proteome</keyword>
<evidence type="ECO:0000313" key="2">
    <source>
        <dbReference type="Proteomes" id="UP000798662"/>
    </source>
</evidence>
<name>A0ACC3CIP7_PYRYE</name>
<reference evidence="1" key="1">
    <citation type="submission" date="2019-11" db="EMBL/GenBank/DDBJ databases">
        <title>Nori genome reveals adaptations in red seaweeds to the harsh intertidal environment.</title>
        <authorList>
            <person name="Wang D."/>
            <person name="Mao Y."/>
        </authorList>
    </citation>
    <scope>NUCLEOTIDE SEQUENCE</scope>
    <source>
        <tissue evidence="1">Gametophyte</tissue>
    </source>
</reference>
<sequence>MTSQDNGSCTTPLPTLSRSSAARPVSGPPPFSTFCPLPSQMAHQQQKTATEAMAAFAPPPPSTAFLSPTPVAGAGLAAAAELPLAGLTPRRRRCTLPAVSPKPWTPCPALPPTTPPPTTAPAATPLSMGRRSEKIAGRKGKQDRAKTKAYARIGKTLIAAIKSGGSTDPVANRPLAEALAAAAAANFPKENIERAFERANSTDQADFKTSSFEVYGSGGVGLLVDVWTDNSNRASADIRQAVGKAGMKVASVGSVAFNFDRKGVVEVGGEAGDAAAEEVLMAAIDAGAEECEWVAWTADEVEDGATDGGGRYVLSTDGGDLMAVKAAMADAGHPVLRAELEMVPRVTVDVSDDDRVANERGVEALEDLDDVDAVWTTMA</sequence>
<accession>A0ACC3CIP7</accession>
<gene>
    <name evidence="1" type="ORF">I4F81_012507</name>
</gene>
<comment type="caution">
    <text evidence="1">The sequence shown here is derived from an EMBL/GenBank/DDBJ whole genome shotgun (WGS) entry which is preliminary data.</text>
</comment>
<protein>
    <submittedName>
        <fullName evidence="1">Uncharacterized protein</fullName>
    </submittedName>
</protein>
<dbReference type="EMBL" id="CM020620">
    <property type="protein sequence ID" value="KAK1870044.1"/>
    <property type="molecule type" value="Genomic_DNA"/>
</dbReference>
<dbReference type="Proteomes" id="UP000798662">
    <property type="component" value="Chromosome 3"/>
</dbReference>
<organism evidence="1 2">
    <name type="scientific">Pyropia yezoensis</name>
    <name type="common">Susabi-nori</name>
    <name type="synonym">Porphyra yezoensis</name>
    <dbReference type="NCBI Taxonomy" id="2788"/>
    <lineage>
        <taxon>Eukaryota</taxon>
        <taxon>Rhodophyta</taxon>
        <taxon>Bangiophyceae</taxon>
        <taxon>Bangiales</taxon>
        <taxon>Bangiaceae</taxon>
        <taxon>Pyropia</taxon>
    </lineage>
</organism>
<evidence type="ECO:0000313" key="1">
    <source>
        <dbReference type="EMBL" id="KAK1870044.1"/>
    </source>
</evidence>
<proteinExistence type="predicted"/>